<gene>
    <name evidence="8 9" type="primary">LOC112454247</name>
</gene>
<dbReference type="InterPro" id="IPR003149">
    <property type="entry name" value="Fe_hydrogenase_ssu"/>
</dbReference>
<dbReference type="SUPFAM" id="SSF53920">
    <property type="entry name" value="Fe-only hydrogenase"/>
    <property type="match status" value="1"/>
</dbReference>
<keyword evidence="3" id="KW-0408">Iron</keyword>
<evidence type="ECO:0000313" key="7">
    <source>
        <dbReference type="Proteomes" id="UP000504618"/>
    </source>
</evidence>
<dbReference type="InterPro" id="IPR009016">
    <property type="entry name" value="Fe_hydrogenase"/>
</dbReference>
<evidence type="ECO:0000256" key="2">
    <source>
        <dbReference type="ARBA" id="ARBA00022485"/>
    </source>
</evidence>
<comment type="function">
    <text evidence="5">Component of the cytosolic iron-sulfur (Fe/S) protein assembly machinery. Required for maturation of extramitochondrial Fe/S proteins.</text>
</comment>
<organism evidence="7 9">
    <name type="scientific">Temnothorax curvispinosus</name>
    <dbReference type="NCBI Taxonomy" id="300111"/>
    <lineage>
        <taxon>Eukaryota</taxon>
        <taxon>Metazoa</taxon>
        <taxon>Ecdysozoa</taxon>
        <taxon>Arthropoda</taxon>
        <taxon>Hexapoda</taxon>
        <taxon>Insecta</taxon>
        <taxon>Pterygota</taxon>
        <taxon>Neoptera</taxon>
        <taxon>Endopterygota</taxon>
        <taxon>Hymenoptera</taxon>
        <taxon>Apocrita</taxon>
        <taxon>Aculeata</taxon>
        <taxon>Formicoidea</taxon>
        <taxon>Formicidae</taxon>
        <taxon>Myrmicinae</taxon>
        <taxon>Temnothorax</taxon>
    </lineage>
</organism>
<dbReference type="OrthoDB" id="10253113at2759"/>
<dbReference type="RefSeq" id="XP_024871296.1">
    <property type="nucleotide sequence ID" value="XM_025015528.1"/>
</dbReference>
<dbReference type="Pfam" id="PF02906">
    <property type="entry name" value="Fe_hyd_lg_C"/>
    <property type="match status" value="1"/>
</dbReference>
<accession>A0A6J1PPS0</accession>
<keyword evidence="2" id="KW-0479">Metal-binding</keyword>
<evidence type="ECO:0000313" key="8">
    <source>
        <dbReference type="RefSeq" id="XP_024871295.1"/>
    </source>
</evidence>
<dbReference type="InterPro" id="IPR050340">
    <property type="entry name" value="Cytosolic_Fe-S_CAF"/>
</dbReference>
<dbReference type="Gene3D" id="3.40.50.1780">
    <property type="match status" value="1"/>
</dbReference>
<evidence type="ECO:0000256" key="4">
    <source>
        <dbReference type="ARBA" id="ARBA00023014"/>
    </source>
</evidence>
<reference evidence="8 9" key="1">
    <citation type="submission" date="2025-04" db="UniProtKB">
        <authorList>
            <consortium name="RefSeq"/>
        </authorList>
    </citation>
    <scope>IDENTIFICATION</scope>
    <source>
        <tissue evidence="8 9">Whole body</tissue>
    </source>
</reference>
<dbReference type="GO" id="GO:0051539">
    <property type="term" value="F:4 iron, 4 sulfur cluster binding"/>
    <property type="evidence" value="ECO:0007669"/>
    <property type="project" value="UniProtKB-KW"/>
</dbReference>
<dbReference type="PANTHER" id="PTHR11615">
    <property type="entry name" value="NITRATE, FORMATE, IRON DEHYDROGENASE"/>
    <property type="match status" value="1"/>
</dbReference>
<comment type="similarity">
    <text evidence="1">Belongs to the NARF family.</text>
</comment>
<evidence type="ECO:0000256" key="1">
    <source>
        <dbReference type="ARBA" id="ARBA00006596"/>
    </source>
</evidence>
<name>A0A6J1PPS0_9HYME</name>
<protein>
    <submittedName>
        <fullName evidence="8 9">Probable cytosolic Fe-S cluster assembly factor AGAP009023</fullName>
    </submittedName>
</protein>
<proteinExistence type="inferred from homology"/>
<keyword evidence="4" id="KW-0411">Iron-sulfur</keyword>
<dbReference type="Gene3D" id="3.40.950.10">
    <property type="entry name" value="Fe-only Hydrogenase (Larger Subunit), Chain L, domain 3"/>
    <property type="match status" value="1"/>
</dbReference>
<dbReference type="SMART" id="SM00902">
    <property type="entry name" value="Fe_hyd_SSU"/>
    <property type="match status" value="1"/>
</dbReference>
<dbReference type="Proteomes" id="UP000504618">
    <property type="component" value="Unplaced"/>
</dbReference>
<evidence type="ECO:0000313" key="9">
    <source>
        <dbReference type="RefSeq" id="XP_024871296.1"/>
    </source>
</evidence>
<feature type="domain" description="Iron hydrogenase small subunit" evidence="6">
    <location>
        <begin position="418"/>
        <end position="474"/>
    </location>
</feature>
<sequence>MASRFSGALQITNLDDFITPSQECIKPIEMQASKSKTGAKIKIQADNAHLALNETRQPEKLQKVEITLADCLACSGCITSAESVLVTQQSQEELLRVFQEKVAQQNVGSTDSKYIVVSLSVQPVLSLAQRYELTPEQTLCKLAGFFYRLGADAVLDMTVADDFVLLEAAKEFVERYKASKEGIKNQLPMLSSSCPGWVCYAEKTHGNFILPHISVTKSPQQIMGSLVKYHLAETMGLSPERMYHVTVMPCYDKKLEASREDFYNQQRKTRDVDCVITSIELEQMLSQDGLVLNEIDEGEIKQPFGFYSEEIASRLWGHSGSGSGGYADFIFRYAAKNLFDEDNVTVDVKNLRNPDFQEAELKRNDQVLLKFAIINGFRNIQNIVQKMKKGKCVYDYVEIMACPCGCLNGGAQVRPDGNIQPRELATTLENMYRKLPLSKPEENKVVQNLYKTWLGGEDTDKVSAYFNTQYHEIQKMNTALAIKW</sequence>
<dbReference type="GeneID" id="112454247"/>
<dbReference type="RefSeq" id="XP_024871295.1">
    <property type="nucleotide sequence ID" value="XM_025015527.1"/>
</dbReference>
<dbReference type="InterPro" id="IPR004108">
    <property type="entry name" value="Fe_hydrogenase_lsu_C"/>
</dbReference>
<evidence type="ECO:0000256" key="3">
    <source>
        <dbReference type="ARBA" id="ARBA00023004"/>
    </source>
</evidence>
<evidence type="ECO:0000259" key="6">
    <source>
        <dbReference type="SMART" id="SM00902"/>
    </source>
</evidence>
<keyword evidence="7" id="KW-1185">Reference proteome</keyword>
<dbReference type="Pfam" id="PF02256">
    <property type="entry name" value="Fe_hyd_SSU"/>
    <property type="match status" value="1"/>
</dbReference>
<dbReference type="AlphaFoldDB" id="A0A6J1PPS0"/>
<keyword evidence="2" id="KW-0004">4Fe-4S</keyword>
<evidence type="ECO:0000256" key="5">
    <source>
        <dbReference type="ARBA" id="ARBA00025700"/>
    </source>
</evidence>